<dbReference type="InterPro" id="IPR036770">
    <property type="entry name" value="Ankyrin_rpt-contain_sf"/>
</dbReference>
<evidence type="ECO:0000256" key="1">
    <source>
        <dbReference type="ARBA" id="ARBA00022737"/>
    </source>
</evidence>
<dbReference type="PROSITE" id="PS50088">
    <property type="entry name" value="ANK_REPEAT"/>
    <property type="match status" value="4"/>
</dbReference>
<evidence type="ECO:0000256" key="2">
    <source>
        <dbReference type="ARBA" id="ARBA00023043"/>
    </source>
</evidence>
<keyword evidence="1" id="KW-0677">Repeat</keyword>
<accession>A0A0E3BTW8</accession>
<dbReference type="GO" id="GO:0045944">
    <property type="term" value="P:positive regulation of transcription by RNA polymerase II"/>
    <property type="evidence" value="ECO:0007669"/>
    <property type="project" value="TreeGrafter"/>
</dbReference>
<dbReference type="Gene3D" id="1.25.40.20">
    <property type="entry name" value="Ankyrin repeat-containing domain"/>
    <property type="match status" value="2"/>
</dbReference>
<feature type="repeat" description="ANK" evidence="3">
    <location>
        <begin position="207"/>
        <end position="242"/>
    </location>
</feature>
<dbReference type="PANTHER" id="PTHR24193">
    <property type="entry name" value="ANKYRIN REPEAT PROTEIN"/>
    <property type="match status" value="1"/>
</dbReference>
<dbReference type="EMBL" id="CP012029">
    <property type="protein sequence ID" value="ALO28170.1"/>
    <property type="molecule type" value="Genomic_DNA"/>
</dbReference>
<name>A0A0E3BTW8_LEPBO</name>
<dbReference type="PATRIC" id="fig|280505.15.peg.3913"/>
<feature type="repeat" description="ANK" evidence="3">
    <location>
        <begin position="135"/>
        <end position="167"/>
    </location>
</feature>
<evidence type="ECO:0000313" key="5">
    <source>
        <dbReference type="Proteomes" id="UP000058857"/>
    </source>
</evidence>
<dbReference type="AlphaFoldDB" id="A0A0E3BTW8"/>
<dbReference type="PRINTS" id="PR01415">
    <property type="entry name" value="ANKYRIN"/>
</dbReference>
<dbReference type="Proteomes" id="UP000058857">
    <property type="component" value="Chromosome 1"/>
</dbReference>
<dbReference type="Pfam" id="PF12796">
    <property type="entry name" value="Ank_2"/>
    <property type="match status" value="3"/>
</dbReference>
<dbReference type="PANTHER" id="PTHR24193:SF121">
    <property type="entry name" value="ADA2A-CONTAINING COMPLEX COMPONENT 3, ISOFORM D"/>
    <property type="match status" value="1"/>
</dbReference>
<dbReference type="SMART" id="SM00248">
    <property type="entry name" value="ANK"/>
    <property type="match status" value="7"/>
</dbReference>
<reference evidence="4 5" key="1">
    <citation type="journal article" date="2015" name="PLoS Negl. Trop. Dis.">
        <title>Distribution of Plasmids in Distinct Leptospira Pathogenic Species.</title>
        <authorList>
            <person name="Wang Y."/>
            <person name="Zhuang X."/>
            <person name="Zhong Y."/>
            <person name="Zhang C."/>
            <person name="Zhang Y."/>
            <person name="Zeng L."/>
            <person name="Zhu Y."/>
            <person name="He P."/>
            <person name="Dong K."/>
            <person name="Pal U."/>
            <person name="Guo X."/>
            <person name="Qin J."/>
        </authorList>
    </citation>
    <scope>NUCLEOTIDE SEQUENCE [LARGE SCALE GENOMIC DNA]</scope>
    <source>
        <strain evidence="4 5">56604</strain>
    </source>
</reference>
<dbReference type="PROSITE" id="PS50297">
    <property type="entry name" value="ANK_REP_REGION"/>
    <property type="match status" value="3"/>
</dbReference>
<organism evidence="4">
    <name type="scientific">Leptospira borgpetersenii serovar Ballum</name>
    <dbReference type="NCBI Taxonomy" id="280505"/>
    <lineage>
        <taxon>Bacteria</taxon>
        <taxon>Pseudomonadati</taxon>
        <taxon>Spirochaetota</taxon>
        <taxon>Spirochaetia</taxon>
        <taxon>Leptospirales</taxon>
        <taxon>Leptospiraceae</taxon>
        <taxon>Leptospira</taxon>
    </lineage>
</organism>
<evidence type="ECO:0000313" key="4">
    <source>
        <dbReference type="EMBL" id="ALO28170.1"/>
    </source>
</evidence>
<protein>
    <submittedName>
        <fullName evidence="4">Ankyrin repeat protein</fullName>
    </submittedName>
</protein>
<feature type="repeat" description="ANK" evidence="3">
    <location>
        <begin position="100"/>
        <end position="134"/>
    </location>
</feature>
<dbReference type="RefSeq" id="WP_002732413.1">
    <property type="nucleotide sequence ID" value="NZ_CP012029.1"/>
</dbReference>
<dbReference type="SUPFAM" id="SSF48403">
    <property type="entry name" value="Ankyrin repeat"/>
    <property type="match status" value="1"/>
</dbReference>
<dbReference type="InterPro" id="IPR002110">
    <property type="entry name" value="Ankyrin_rpt"/>
</dbReference>
<proteinExistence type="predicted"/>
<sequence length="278" mass="30851">MNQSFKEALKKGNVDLVKDLLKEIGDINLKDRDKNTPLILASKWNNLEVAELLLEQNGVDLEIKGELERTALMWAVSQGNLEMASLLLGKGANPNAKGLAGMSLLIYAVDGDEPDYEIVKLLIDSGVDVNAADRNGETPLRFAIENGLFEIVQLLVESGAVIEHPDARPHRSYHHMGHLFLASLYGRANILDFFLKRGLDPNAKNAEGVTLLMTAIQENRQGHLECVKLLIELGVDLQAQNKDGESAKMILEKRLKKQKEESGIDPDEISYQMLQMLT</sequence>
<dbReference type="InterPro" id="IPR050663">
    <property type="entry name" value="Ankyrin-SOCS_Box"/>
</dbReference>
<dbReference type="GO" id="GO:0000976">
    <property type="term" value="F:transcription cis-regulatory region binding"/>
    <property type="evidence" value="ECO:0007669"/>
    <property type="project" value="TreeGrafter"/>
</dbReference>
<keyword evidence="2 3" id="KW-0040">ANK repeat</keyword>
<evidence type="ECO:0000256" key="3">
    <source>
        <dbReference type="PROSITE-ProRule" id="PRU00023"/>
    </source>
</evidence>
<feature type="repeat" description="ANK" evidence="3">
    <location>
        <begin position="67"/>
        <end position="99"/>
    </location>
</feature>
<gene>
    <name evidence="4" type="ORF">LBBP_04021</name>
</gene>